<keyword evidence="2" id="KW-1185">Reference proteome</keyword>
<dbReference type="Proteomes" id="UP000410984">
    <property type="component" value="Unassembled WGS sequence"/>
</dbReference>
<evidence type="ECO:0000313" key="1">
    <source>
        <dbReference type="EMBL" id="VUD74212.1"/>
    </source>
</evidence>
<protein>
    <submittedName>
        <fullName evidence="1">Uncharacterized protein</fullName>
    </submittedName>
</protein>
<reference evidence="1 2" key="1">
    <citation type="submission" date="2019-06" db="EMBL/GenBank/DDBJ databases">
        <authorList>
            <person name="Rodrigo-Torres L."/>
            <person name="Arahal R. D."/>
            <person name="Lucena T."/>
        </authorList>
    </citation>
    <scope>NUCLEOTIDE SEQUENCE [LARGE SCALE GENOMIC DNA]</scope>
    <source>
        <strain evidence="1 2">SB0023/3</strain>
    </source>
</reference>
<dbReference type="EMBL" id="CABFPH010000110">
    <property type="protein sequence ID" value="VUD74212.1"/>
    <property type="molecule type" value="Genomic_DNA"/>
</dbReference>
<organism evidence="1 2">
    <name type="scientific">Methylobacterium symbioticum</name>
    <dbReference type="NCBI Taxonomy" id="2584084"/>
    <lineage>
        <taxon>Bacteria</taxon>
        <taxon>Pseudomonadati</taxon>
        <taxon>Pseudomonadota</taxon>
        <taxon>Alphaproteobacteria</taxon>
        <taxon>Hyphomicrobiales</taxon>
        <taxon>Methylobacteriaceae</taxon>
        <taxon>Methylobacterium</taxon>
    </lineage>
</organism>
<gene>
    <name evidence="1" type="ORF">MET9862_04840</name>
</gene>
<sequence length="81" mass="8020">MLSGATGVAPITDEETEALARLAPGAPVRALGDLIGHGLEVTAPFGAALAAALVAERGLSEVAVTAIGHRRGEGVLRVLPA</sequence>
<proteinExistence type="predicted"/>
<evidence type="ECO:0000313" key="2">
    <source>
        <dbReference type="Proteomes" id="UP000410984"/>
    </source>
</evidence>
<dbReference type="AlphaFoldDB" id="A0A509EJG9"/>
<name>A0A509EJG9_9HYPH</name>
<accession>A0A509EJG9</accession>